<dbReference type="CDD" id="cd11642">
    <property type="entry name" value="SUMT"/>
    <property type="match status" value="1"/>
</dbReference>
<keyword evidence="8" id="KW-0456">Lyase</keyword>
<evidence type="ECO:0000256" key="11">
    <source>
        <dbReference type="ARBA" id="ARBA00047561"/>
    </source>
</evidence>
<keyword evidence="7" id="KW-0520">NAD</keyword>
<dbReference type="Pfam" id="PF10414">
    <property type="entry name" value="CysG_dimeriser"/>
    <property type="match status" value="1"/>
</dbReference>
<dbReference type="SUPFAM" id="SSF75615">
    <property type="entry name" value="Siroheme synthase middle domains-like"/>
    <property type="match status" value="1"/>
</dbReference>
<keyword evidence="10" id="KW-0511">Multifunctional enzyme</keyword>
<dbReference type="Pfam" id="PF13241">
    <property type="entry name" value="NAD_binding_7"/>
    <property type="match status" value="1"/>
</dbReference>
<dbReference type="GO" id="GO:0009236">
    <property type="term" value="P:cobalamin biosynthetic process"/>
    <property type="evidence" value="ECO:0007669"/>
    <property type="project" value="UniProtKB-KW"/>
</dbReference>
<dbReference type="PROSITE" id="PS00840">
    <property type="entry name" value="SUMT_2"/>
    <property type="match status" value="1"/>
</dbReference>
<dbReference type="Gene3D" id="3.30.950.10">
    <property type="entry name" value="Methyltransferase, Cobalt-precorrin-4 Transmethylase, Domain 2"/>
    <property type="match status" value="1"/>
</dbReference>
<evidence type="ECO:0000256" key="1">
    <source>
        <dbReference type="ARBA" id="ARBA00005010"/>
    </source>
</evidence>
<gene>
    <name evidence="14" type="ORF">LCGC14_0304890</name>
</gene>
<dbReference type="EMBL" id="LAZR01000194">
    <property type="protein sequence ID" value="KKN82820.1"/>
    <property type="molecule type" value="Genomic_DNA"/>
</dbReference>
<proteinExistence type="predicted"/>
<dbReference type="FunFam" id="3.40.1010.10:FF:000001">
    <property type="entry name" value="Siroheme synthase"/>
    <property type="match status" value="1"/>
</dbReference>
<dbReference type="GO" id="GO:0051266">
    <property type="term" value="F:sirohydrochlorin ferrochelatase activity"/>
    <property type="evidence" value="ECO:0007669"/>
    <property type="project" value="InterPro"/>
</dbReference>
<evidence type="ECO:0000256" key="4">
    <source>
        <dbReference type="ARBA" id="ARBA00022679"/>
    </source>
</evidence>
<dbReference type="PANTHER" id="PTHR45790:SF3">
    <property type="entry name" value="S-ADENOSYL-L-METHIONINE-DEPENDENT UROPORPHYRINOGEN III METHYLTRANSFERASE, CHLOROPLASTIC"/>
    <property type="match status" value="1"/>
</dbReference>
<evidence type="ECO:0000256" key="7">
    <source>
        <dbReference type="ARBA" id="ARBA00023027"/>
    </source>
</evidence>
<evidence type="ECO:0000256" key="9">
    <source>
        <dbReference type="ARBA" id="ARBA00023244"/>
    </source>
</evidence>
<reference evidence="14" key="1">
    <citation type="journal article" date="2015" name="Nature">
        <title>Complex archaea that bridge the gap between prokaryotes and eukaryotes.</title>
        <authorList>
            <person name="Spang A."/>
            <person name="Saw J.H."/>
            <person name="Jorgensen S.L."/>
            <person name="Zaremba-Niedzwiedzka K."/>
            <person name="Martijn J."/>
            <person name="Lind A.E."/>
            <person name="van Eijk R."/>
            <person name="Schleper C."/>
            <person name="Guy L."/>
            <person name="Ettema T.J."/>
        </authorList>
    </citation>
    <scope>NUCLEOTIDE SEQUENCE</scope>
</reference>
<evidence type="ECO:0000256" key="5">
    <source>
        <dbReference type="ARBA" id="ARBA00022691"/>
    </source>
</evidence>
<keyword evidence="3" id="KW-0489">Methyltransferase</keyword>
<dbReference type="UniPathway" id="UPA00262">
    <property type="reaction ID" value="UER00222"/>
</dbReference>
<evidence type="ECO:0000256" key="10">
    <source>
        <dbReference type="ARBA" id="ARBA00023268"/>
    </source>
</evidence>
<dbReference type="Gene3D" id="3.40.50.720">
    <property type="entry name" value="NAD(P)-binding Rossmann-like Domain"/>
    <property type="match status" value="1"/>
</dbReference>
<dbReference type="GO" id="GO:0019354">
    <property type="term" value="P:siroheme biosynthetic process"/>
    <property type="evidence" value="ECO:0007669"/>
    <property type="project" value="UniProtKB-UniPathway"/>
</dbReference>
<dbReference type="InterPro" id="IPR050161">
    <property type="entry name" value="Siro_Cobalamin_biosynth"/>
</dbReference>
<name>A0A0F9TP37_9ZZZZ</name>
<comment type="catalytic activity">
    <reaction evidence="11">
        <text>precorrin-2 + NAD(+) = sirohydrochlorin + NADH + 2 H(+)</text>
        <dbReference type="Rhea" id="RHEA:15613"/>
        <dbReference type="ChEBI" id="CHEBI:15378"/>
        <dbReference type="ChEBI" id="CHEBI:57540"/>
        <dbReference type="ChEBI" id="CHEBI:57945"/>
        <dbReference type="ChEBI" id="CHEBI:58351"/>
        <dbReference type="ChEBI" id="CHEBI:58827"/>
        <dbReference type="EC" id="1.3.1.76"/>
    </reaction>
</comment>
<dbReference type="NCBIfam" id="NF004790">
    <property type="entry name" value="PRK06136.1"/>
    <property type="match status" value="1"/>
</dbReference>
<dbReference type="GO" id="GO:0004851">
    <property type="term" value="F:uroporphyrin-III C-methyltransferase activity"/>
    <property type="evidence" value="ECO:0007669"/>
    <property type="project" value="InterPro"/>
</dbReference>
<dbReference type="SUPFAM" id="SSF53790">
    <property type="entry name" value="Tetrapyrrole methylase"/>
    <property type="match status" value="1"/>
</dbReference>
<comment type="caution">
    <text evidence="14">The sequence shown here is derived from an EMBL/GenBank/DDBJ whole genome shotgun (WGS) entry which is preliminary data.</text>
</comment>
<keyword evidence="4" id="KW-0808">Transferase</keyword>
<dbReference type="NCBIfam" id="NF007922">
    <property type="entry name" value="PRK10637.1"/>
    <property type="match status" value="1"/>
</dbReference>
<dbReference type="InterPro" id="IPR003043">
    <property type="entry name" value="Uropor_MeTrfase_CS"/>
</dbReference>
<organism evidence="14">
    <name type="scientific">marine sediment metagenome</name>
    <dbReference type="NCBI Taxonomy" id="412755"/>
    <lineage>
        <taxon>unclassified sequences</taxon>
        <taxon>metagenomes</taxon>
        <taxon>ecological metagenomes</taxon>
    </lineage>
</organism>
<evidence type="ECO:0000259" key="13">
    <source>
        <dbReference type="Pfam" id="PF10414"/>
    </source>
</evidence>
<dbReference type="GO" id="GO:0043115">
    <property type="term" value="F:precorrin-2 dehydrogenase activity"/>
    <property type="evidence" value="ECO:0007669"/>
    <property type="project" value="UniProtKB-EC"/>
</dbReference>
<sequence>MKTFPMFLQMAGRRVVIMGGGEQAAQKTRLILKTEATVEIWAPAVDAELSALAASGRVALHSGTITPESFSGTALAFIATGCPGADMALHALAKEGGATVNVVDQPQLCDAITPSIVDRDPVVVAIGTEGTAPVLARQIKTKLEEMLEPGLGDLAFLAGRLRTKASARLGPRARRDLWRWVFNDSPRWMFTSGAEREAAKLIKSAIETGEFGAAKGGSVSLVGAGPGAKDLITLRGVQRLQEADVIYYDRLLDPEILELARRDAERIYVGKAPGCHSWPQEKITQTLVMSAKRGQRVVRLKCGDPGVFGRSTEEIDALKANGIDFEIVPGVTAACAAAASSGASLTDRGKIDTLVLTTGHRQDGYTVPEPVRDIKPGTCVALYMAVGAAPQIVKHLETAHPGVHFDTQIVAKAQRKDQKILSCSLGDLESTLVSNKVAGEAMVFIRWPREAHQVDIVSSAQSMLGRPGMHDNLTSRLRGQKPVYFDNAEASIGRR</sequence>
<dbReference type="PROSITE" id="PS00839">
    <property type="entry name" value="SUMT_1"/>
    <property type="match status" value="1"/>
</dbReference>
<evidence type="ECO:0000256" key="6">
    <source>
        <dbReference type="ARBA" id="ARBA00023002"/>
    </source>
</evidence>
<dbReference type="SUPFAM" id="SSF51735">
    <property type="entry name" value="NAD(P)-binding Rossmann-fold domains"/>
    <property type="match status" value="1"/>
</dbReference>
<dbReference type="InterPro" id="IPR036291">
    <property type="entry name" value="NAD(P)-bd_dom_sf"/>
</dbReference>
<feature type="domain" description="Sirohaem synthase dimerisation" evidence="13">
    <location>
        <begin position="151"/>
        <end position="205"/>
    </location>
</feature>
<dbReference type="PIRSF" id="PIRSF036426">
    <property type="entry name" value="Sirohaem_synth"/>
    <property type="match status" value="1"/>
</dbReference>
<keyword evidence="2" id="KW-0169">Cobalamin biosynthesis</keyword>
<dbReference type="InterPro" id="IPR006367">
    <property type="entry name" value="Sirohaem_synthase_N"/>
</dbReference>
<dbReference type="InterPro" id="IPR019478">
    <property type="entry name" value="Sirohaem_synthase_dimer_dom"/>
</dbReference>
<evidence type="ECO:0000256" key="2">
    <source>
        <dbReference type="ARBA" id="ARBA00022573"/>
    </source>
</evidence>
<accession>A0A0F9TP37</accession>
<dbReference type="Pfam" id="PF00590">
    <property type="entry name" value="TP_methylase"/>
    <property type="match status" value="1"/>
</dbReference>
<dbReference type="InterPro" id="IPR014777">
    <property type="entry name" value="4pyrrole_Mease_sub1"/>
</dbReference>
<evidence type="ECO:0000256" key="3">
    <source>
        <dbReference type="ARBA" id="ARBA00022603"/>
    </source>
</evidence>
<evidence type="ECO:0000259" key="12">
    <source>
        <dbReference type="Pfam" id="PF00590"/>
    </source>
</evidence>
<dbReference type="InterPro" id="IPR012409">
    <property type="entry name" value="Sirohaem_synth"/>
</dbReference>
<feature type="domain" description="Tetrapyrrole methylase" evidence="12">
    <location>
        <begin position="219"/>
        <end position="428"/>
    </location>
</feature>
<keyword evidence="9" id="KW-0627">Porphyrin biosynthesis</keyword>
<dbReference type="NCBIfam" id="TIGR01470">
    <property type="entry name" value="cysG_Nterm"/>
    <property type="match status" value="1"/>
</dbReference>
<dbReference type="InterPro" id="IPR006366">
    <property type="entry name" value="CobA/CysG_C"/>
</dbReference>
<dbReference type="NCBIfam" id="TIGR01469">
    <property type="entry name" value="cobA_cysG_Cterm"/>
    <property type="match status" value="1"/>
</dbReference>
<comment type="pathway">
    <text evidence="1">Porphyrin-containing compound metabolism; siroheme biosynthesis; sirohydrochlorin from precorrin-2: step 1/1.</text>
</comment>
<dbReference type="InterPro" id="IPR014776">
    <property type="entry name" value="4pyrrole_Mease_sub2"/>
</dbReference>
<dbReference type="InterPro" id="IPR000878">
    <property type="entry name" value="4pyrrol_Mease"/>
</dbReference>
<evidence type="ECO:0000313" key="14">
    <source>
        <dbReference type="EMBL" id="KKN82820.1"/>
    </source>
</evidence>
<dbReference type="AlphaFoldDB" id="A0A0F9TP37"/>
<keyword evidence="6" id="KW-0560">Oxidoreductase</keyword>
<dbReference type="Gene3D" id="3.40.1010.10">
    <property type="entry name" value="Cobalt-precorrin-4 Transmethylase, Domain 1"/>
    <property type="match status" value="1"/>
</dbReference>
<dbReference type="GO" id="GO:0051287">
    <property type="term" value="F:NAD binding"/>
    <property type="evidence" value="ECO:0007669"/>
    <property type="project" value="InterPro"/>
</dbReference>
<keyword evidence="5" id="KW-0949">S-adenosyl-L-methionine</keyword>
<dbReference type="GO" id="GO:0032259">
    <property type="term" value="P:methylation"/>
    <property type="evidence" value="ECO:0007669"/>
    <property type="project" value="UniProtKB-KW"/>
</dbReference>
<dbReference type="Gene3D" id="3.30.160.110">
    <property type="entry name" value="Siroheme synthase, domain 2"/>
    <property type="match status" value="1"/>
</dbReference>
<dbReference type="PANTHER" id="PTHR45790">
    <property type="entry name" value="SIROHEME SYNTHASE-RELATED"/>
    <property type="match status" value="1"/>
</dbReference>
<protein>
    <submittedName>
        <fullName evidence="14">Uncharacterized protein</fullName>
    </submittedName>
</protein>
<dbReference type="InterPro" id="IPR035996">
    <property type="entry name" value="4pyrrol_Methylase_sf"/>
</dbReference>
<evidence type="ECO:0000256" key="8">
    <source>
        <dbReference type="ARBA" id="ARBA00023239"/>
    </source>
</evidence>